<dbReference type="SUPFAM" id="SSF49417">
    <property type="entry name" value="p53-like transcription factors"/>
    <property type="match status" value="1"/>
</dbReference>
<proteinExistence type="predicted"/>
<dbReference type="Proteomes" id="UP000827092">
    <property type="component" value="Unassembled WGS sequence"/>
</dbReference>
<dbReference type="Pfam" id="PF00907">
    <property type="entry name" value="T-box"/>
    <property type="match status" value="1"/>
</dbReference>
<dbReference type="AlphaFoldDB" id="A0AAV6VZZ3"/>
<dbReference type="PANTHER" id="PTHR11267:SF181">
    <property type="entry name" value="OPTOMOTOR-BLIND PROTEIN"/>
    <property type="match status" value="1"/>
</dbReference>
<dbReference type="GO" id="GO:0000981">
    <property type="term" value="F:DNA-binding transcription factor activity, RNA polymerase II-specific"/>
    <property type="evidence" value="ECO:0007669"/>
    <property type="project" value="TreeGrafter"/>
</dbReference>
<reference evidence="8 9" key="1">
    <citation type="journal article" date="2022" name="Nat. Ecol. Evol.">
        <title>A masculinizing supergene underlies an exaggerated male reproductive morph in a spider.</title>
        <authorList>
            <person name="Hendrickx F."/>
            <person name="De Corte Z."/>
            <person name="Sonet G."/>
            <person name="Van Belleghem S.M."/>
            <person name="Kostlbacher S."/>
            <person name="Vangestel C."/>
        </authorList>
    </citation>
    <scope>NUCLEOTIDE SEQUENCE [LARGE SCALE GENOMIC DNA]</scope>
    <source>
        <strain evidence="8">W744_W776</strain>
    </source>
</reference>
<accession>A0AAV6VZZ3</accession>
<evidence type="ECO:0000256" key="5">
    <source>
        <dbReference type="PROSITE-ProRule" id="PRU00201"/>
    </source>
</evidence>
<keyword evidence="1" id="KW-0805">Transcription regulation</keyword>
<evidence type="ECO:0000256" key="2">
    <source>
        <dbReference type="ARBA" id="ARBA00023125"/>
    </source>
</evidence>
<comment type="caution">
    <text evidence="8">The sequence shown here is derived from an EMBL/GenBank/DDBJ whole genome shotgun (WGS) entry which is preliminary data.</text>
</comment>
<dbReference type="EMBL" id="JAFNEN010000007">
    <property type="protein sequence ID" value="KAG8201211.1"/>
    <property type="molecule type" value="Genomic_DNA"/>
</dbReference>
<keyword evidence="9" id="KW-1185">Reference proteome</keyword>
<keyword evidence="3" id="KW-0804">Transcription</keyword>
<evidence type="ECO:0000256" key="1">
    <source>
        <dbReference type="ARBA" id="ARBA00023015"/>
    </source>
</evidence>
<comment type="subcellular location">
    <subcellularLocation>
        <location evidence="5">Nucleus</location>
    </subcellularLocation>
</comment>
<evidence type="ECO:0000256" key="4">
    <source>
        <dbReference type="ARBA" id="ARBA00023242"/>
    </source>
</evidence>
<evidence type="ECO:0000313" key="9">
    <source>
        <dbReference type="Proteomes" id="UP000827092"/>
    </source>
</evidence>
<sequence length="209" mass="23492">MHLHEYVSCGKREYPAELRMGPRHDKLVDQRTTTPQSPLSSSSLLSPAGQTDTPSDTDTDVLEKTSGPADTFDLSSKDSLDSQEASVKPSASSKKKGKDSSKDKAPPIVGKCNCEELKTVEAHLETKDLWEKFHSLGTEMIITKTGRTNNFRPQRIPNTDIPITKINRKRQSTQEPYTLNDQSIVFLLSPRSSDRDSMNTYHIYWRDPP</sequence>
<feature type="domain" description="T-box" evidence="7">
    <location>
        <begin position="124"/>
        <end position="147"/>
    </location>
</feature>
<feature type="compositionally biased region" description="Basic and acidic residues" evidence="6">
    <location>
        <begin position="10"/>
        <end position="29"/>
    </location>
</feature>
<dbReference type="GO" id="GO:0045893">
    <property type="term" value="P:positive regulation of DNA-templated transcription"/>
    <property type="evidence" value="ECO:0007669"/>
    <property type="project" value="InterPro"/>
</dbReference>
<feature type="region of interest" description="Disordered" evidence="6">
    <location>
        <begin position="1"/>
        <end position="109"/>
    </location>
</feature>
<dbReference type="Gene3D" id="2.60.40.820">
    <property type="entry name" value="Transcription factor, T-box"/>
    <property type="match status" value="1"/>
</dbReference>
<organism evidence="8 9">
    <name type="scientific">Oedothorax gibbosus</name>
    <dbReference type="NCBI Taxonomy" id="931172"/>
    <lineage>
        <taxon>Eukaryota</taxon>
        <taxon>Metazoa</taxon>
        <taxon>Ecdysozoa</taxon>
        <taxon>Arthropoda</taxon>
        <taxon>Chelicerata</taxon>
        <taxon>Arachnida</taxon>
        <taxon>Araneae</taxon>
        <taxon>Araneomorphae</taxon>
        <taxon>Entelegynae</taxon>
        <taxon>Araneoidea</taxon>
        <taxon>Linyphiidae</taxon>
        <taxon>Erigoninae</taxon>
        <taxon>Oedothorax</taxon>
    </lineage>
</organism>
<dbReference type="GO" id="GO:0005634">
    <property type="term" value="C:nucleus"/>
    <property type="evidence" value="ECO:0007669"/>
    <property type="project" value="UniProtKB-SubCell"/>
</dbReference>
<evidence type="ECO:0000259" key="7">
    <source>
        <dbReference type="PROSITE" id="PS50252"/>
    </source>
</evidence>
<feature type="compositionally biased region" description="Low complexity" evidence="6">
    <location>
        <begin position="32"/>
        <end position="47"/>
    </location>
</feature>
<keyword evidence="4 5" id="KW-0539">Nucleus</keyword>
<dbReference type="InterPro" id="IPR046360">
    <property type="entry name" value="T-box_DNA-bd"/>
</dbReference>
<dbReference type="InterPro" id="IPR008967">
    <property type="entry name" value="p53-like_TF_DNA-bd_sf"/>
</dbReference>
<dbReference type="GO" id="GO:0000785">
    <property type="term" value="C:chromatin"/>
    <property type="evidence" value="ECO:0007669"/>
    <property type="project" value="TreeGrafter"/>
</dbReference>
<dbReference type="GO" id="GO:0000978">
    <property type="term" value="F:RNA polymerase II cis-regulatory region sequence-specific DNA binding"/>
    <property type="evidence" value="ECO:0007669"/>
    <property type="project" value="InterPro"/>
</dbReference>
<evidence type="ECO:0000256" key="6">
    <source>
        <dbReference type="SAM" id="MobiDB-lite"/>
    </source>
</evidence>
<dbReference type="GO" id="GO:0001708">
    <property type="term" value="P:cell fate specification"/>
    <property type="evidence" value="ECO:0007669"/>
    <property type="project" value="TreeGrafter"/>
</dbReference>
<name>A0AAV6VZZ3_9ARAC</name>
<dbReference type="PROSITE" id="PS50252">
    <property type="entry name" value="TBOX_3"/>
    <property type="match status" value="1"/>
</dbReference>
<evidence type="ECO:0000256" key="3">
    <source>
        <dbReference type="ARBA" id="ARBA00023163"/>
    </source>
</evidence>
<dbReference type="InterPro" id="IPR036960">
    <property type="entry name" value="T-box_sf"/>
</dbReference>
<protein>
    <recommendedName>
        <fullName evidence="7">T-box domain-containing protein</fullName>
    </recommendedName>
</protein>
<keyword evidence="2 5" id="KW-0238">DNA-binding</keyword>
<comment type="caution">
    <text evidence="5">Lacks conserved residue(s) required for the propagation of feature annotation.</text>
</comment>
<evidence type="ECO:0000313" key="8">
    <source>
        <dbReference type="EMBL" id="KAG8201211.1"/>
    </source>
</evidence>
<gene>
    <name evidence="8" type="ORF">JTE90_019850</name>
</gene>
<dbReference type="InterPro" id="IPR001699">
    <property type="entry name" value="TF_T-box"/>
</dbReference>
<dbReference type="PANTHER" id="PTHR11267">
    <property type="entry name" value="T-BOX PROTEIN-RELATED"/>
    <property type="match status" value="1"/>
</dbReference>